<dbReference type="InterPro" id="IPR000999">
    <property type="entry name" value="RNase_III_dom"/>
</dbReference>
<evidence type="ECO:0000256" key="1">
    <source>
        <dbReference type="SAM" id="SignalP"/>
    </source>
</evidence>
<dbReference type="Gene3D" id="1.10.1520.10">
    <property type="entry name" value="Ribonuclease III domain"/>
    <property type="match status" value="1"/>
</dbReference>
<reference evidence="3 4" key="1">
    <citation type="submission" date="2018-04" db="EMBL/GenBank/DDBJ databases">
        <authorList>
            <person name="Vogel A."/>
        </authorList>
    </citation>
    <scope>NUCLEOTIDE SEQUENCE [LARGE SCALE GENOMIC DNA]</scope>
</reference>
<dbReference type="SMART" id="SM00535">
    <property type="entry name" value="RIBOc"/>
    <property type="match status" value="1"/>
</dbReference>
<dbReference type="Proteomes" id="UP000595140">
    <property type="component" value="Unassembled WGS sequence"/>
</dbReference>
<dbReference type="InterPro" id="IPR036389">
    <property type="entry name" value="RNase_III_sf"/>
</dbReference>
<dbReference type="SUPFAM" id="SSF69065">
    <property type="entry name" value="RNase III domain-like"/>
    <property type="match status" value="1"/>
</dbReference>
<dbReference type="OrthoDB" id="1925749at2759"/>
<keyword evidence="4" id="KW-1185">Reference proteome</keyword>
<organism evidence="3 4">
    <name type="scientific">Cuscuta campestris</name>
    <dbReference type="NCBI Taxonomy" id="132261"/>
    <lineage>
        <taxon>Eukaryota</taxon>
        <taxon>Viridiplantae</taxon>
        <taxon>Streptophyta</taxon>
        <taxon>Embryophyta</taxon>
        <taxon>Tracheophyta</taxon>
        <taxon>Spermatophyta</taxon>
        <taxon>Magnoliopsida</taxon>
        <taxon>eudicotyledons</taxon>
        <taxon>Gunneridae</taxon>
        <taxon>Pentapetalae</taxon>
        <taxon>asterids</taxon>
        <taxon>lamiids</taxon>
        <taxon>Solanales</taxon>
        <taxon>Convolvulaceae</taxon>
        <taxon>Cuscuteae</taxon>
        <taxon>Cuscuta</taxon>
        <taxon>Cuscuta subgen. Grammica</taxon>
        <taxon>Cuscuta sect. Cleistogrammica</taxon>
    </lineage>
</organism>
<dbReference type="AlphaFoldDB" id="A0A484LKE7"/>
<accession>A0A484LKE7</accession>
<sequence length="190" mass="20546">MVFREIVSFFIVAALCSNLWVNGDTSISESPFSVALDALQHKLNYTFQDVALLRRAMTHSSYSAENNKVLSIFGEGVIETAVSMQLLVKDTDVSSKELHEEISRVSKVESSCAADGTKLGLQRIVRVSSNVNSTTPSVVCGAFRAVFGAVALDTGSSDSGGKLFLKVHVRDDNNLNDVMLAARRIGDVIM</sequence>
<evidence type="ECO:0000313" key="4">
    <source>
        <dbReference type="Proteomes" id="UP000595140"/>
    </source>
</evidence>
<evidence type="ECO:0000259" key="2">
    <source>
        <dbReference type="PROSITE" id="PS50142"/>
    </source>
</evidence>
<dbReference type="Pfam" id="PF14622">
    <property type="entry name" value="Ribonucleas_3_3"/>
    <property type="match status" value="1"/>
</dbReference>
<keyword evidence="1" id="KW-0732">Signal</keyword>
<name>A0A484LKE7_9ASTE</name>
<dbReference type="PROSITE" id="PS50142">
    <property type="entry name" value="RNASE_3_2"/>
    <property type="match status" value="1"/>
</dbReference>
<proteinExistence type="predicted"/>
<feature type="signal peptide" evidence="1">
    <location>
        <begin position="1"/>
        <end position="23"/>
    </location>
</feature>
<dbReference type="EMBL" id="OOIL02001566">
    <property type="protein sequence ID" value="VFQ76536.1"/>
    <property type="molecule type" value="Genomic_DNA"/>
</dbReference>
<protein>
    <recommendedName>
        <fullName evidence="2">RNase III domain-containing protein</fullName>
    </recommendedName>
</protein>
<gene>
    <name evidence="3" type="ORF">CCAM_LOCUS18312</name>
</gene>
<feature type="domain" description="RNase III" evidence="2">
    <location>
        <begin position="36"/>
        <end position="155"/>
    </location>
</feature>
<evidence type="ECO:0000313" key="3">
    <source>
        <dbReference type="EMBL" id="VFQ76536.1"/>
    </source>
</evidence>
<feature type="chain" id="PRO_5019748078" description="RNase III domain-containing protein" evidence="1">
    <location>
        <begin position="24"/>
        <end position="190"/>
    </location>
</feature>
<dbReference type="GO" id="GO:0004525">
    <property type="term" value="F:ribonuclease III activity"/>
    <property type="evidence" value="ECO:0007669"/>
    <property type="project" value="InterPro"/>
</dbReference>
<dbReference type="GO" id="GO:0006396">
    <property type="term" value="P:RNA processing"/>
    <property type="evidence" value="ECO:0007669"/>
    <property type="project" value="InterPro"/>
</dbReference>